<keyword evidence="4" id="KW-1185">Reference proteome</keyword>
<accession>A0A939MN18</accession>
<dbReference type="AlphaFoldDB" id="A0A939MN18"/>
<dbReference type="InterPro" id="IPR036111">
    <property type="entry name" value="Mal/L-sulfo/L-lacto_DH-like_sf"/>
</dbReference>
<dbReference type="Gene3D" id="3.30.1370.60">
    <property type="entry name" value="Hypothetical oxidoreductase yiak, domain 2"/>
    <property type="match status" value="1"/>
</dbReference>
<evidence type="ECO:0000313" key="4">
    <source>
        <dbReference type="Proteomes" id="UP000664382"/>
    </source>
</evidence>
<dbReference type="Pfam" id="PF02615">
    <property type="entry name" value="Ldh_2"/>
    <property type="match status" value="1"/>
</dbReference>
<dbReference type="InterPro" id="IPR043144">
    <property type="entry name" value="Mal/L-sulf/L-lact_DH-like_ah"/>
</dbReference>
<sequence>MSENEPQSAGHDARDDAGRISFDALVEAIGSTLIAAGASPPVAAILARNCASCERDGALSHGVFRVPGYVRSLSSGWANGAAEPVVQRAGASFIRVDAADGFSQPALIAAEQEIAEAIGETGVAVVAIRDSHHFSALWPDLEPFAADGLLGLTMVTGGASVIPRGARREVLGTNPFAFASPVAGGRPLVMDFATSTMSHGDLQLTAEAGRKVHLGTGTGRGGRDTDDPREILDEGGLLPFGGHKGLALSLMVEILASGLTGSAFSYQDDLVFAESPEDGGTARTGQLLILIDPDRGAGGFAGRVAEFIAALREAGLERLPADHRYRARAEAGRTGIPVTPAIRELLAAAVSPRG</sequence>
<organism evidence="3 4">
    <name type="scientific">Leucobacter weissii</name>
    <dbReference type="NCBI Taxonomy" id="1983706"/>
    <lineage>
        <taxon>Bacteria</taxon>
        <taxon>Bacillati</taxon>
        <taxon>Actinomycetota</taxon>
        <taxon>Actinomycetes</taxon>
        <taxon>Micrococcales</taxon>
        <taxon>Microbacteriaceae</taxon>
        <taxon>Leucobacter</taxon>
    </lineage>
</organism>
<dbReference type="GO" id="GO:0016491">
    <property type="term" value="F:oxidoreductase activity"/>
    <property type="evidence" value="ECO:0007669"/>
    <property type="project" value="UniProtKB-KW"/>
</dbReference>
<dbReference type="Proteomes" id="UP000664382">
    <property type="component" value="Unassembled WGS sequence"/>
</dbReference>
<protein>
    <submittedName>
        <fullName evidence="3">Ldh family oxidoreductase</fullName>
    </submittedName>
</protein>
<evidence type="ECO:0000313" key="3">
    <source>
        <dbReference type="EMBL" id="MBO1901582.1"/>
    </source>
</evidence>
<proteinExistence type="inferred from homology"/>
<name>A0A939MN18_9MICO</name>
<reference evidence="3" key="1">
    <citation type="submission" date="2021-03" db="EMBL/GenBank/DDBJ databases">
        <title>Leucobacter chromiisoli sp. nov., isolated from chromium-containing soil of chemical plant.</title>
        <authorList>
            <person name="Xu Z."/>
        </authorList>
    </citation>
    <scope>NUCLEOTIDE SEQUENCE</scope>
    <source>
        <strain evidence="3">S27</strain>
    </source>
</reference>
<dbReference type="SUPFAM" id="SSF89733">
    <property type="entry name" value="L-sulfolactate dehydrogenase-like"/>
    <property type="match status" value="1"/>
</dbReference>
<dbReference type="PANTHER" id="PTHR11091:SF0">
    <property type="entry name" value="MALATE DEHYDROGENASE"/>
    <property type="match status" value="1"/>
</dbReference>
<keyword evidence="2" id="KW-0560">Oxidoreductase</keyword>
<comment type="similarity">
    <text evidence="1">Belongs to the LDH2/MDH2 oxidoreductase family.</text>
</comment>
<comment type="caution">
    <text evidence="3">The sequence shown here is derived from an EMBL/GenBank/DDBJ whole genome shotgun (WGS) entry which is preliminary data.</text>
</comment>
<dbReference type="EMBL" id="JAGDYM010000007">
    <property type="protein sequence ID" value="MBO1901582.1"/>
    <property type="molecule type" value="Genomic_DNA"/>
</dbReference>
<dbReference type="InterPro" id="IPR043143">
    <property type="entry name" value="Mal/L-sulf/L-lact_DH-like_NADP"/>
</dbReference>
<gene>
    <name evidence="3" type="ORF">J4H92_06410</name>
</gene>
<dbReference type="RefSeq" id="WP_208097325.1">
    <property type="nucleotide sequence ID" value="NZ_JAGDYM010000007.1"/>
</dbReference>
<dbReference type="InterPro" id="IPR003767">
    <property type="entry name" value="Malate/L-lactate_DH-like"/>
</dbReference>
<dbReference type="PANTHER" id="PTHR11091">
    <property type="entry name" value="OXIDOREDUCTASE-RELATED"/>
    <property type="match status" value="1"/>
</dbReference>
<evidence type="ECO:0000256" key="2">
    <source>
        <dbReference type="ARBA" id="ARBA00023002"/>
    </source>
</evidence>
<evidence type="ECO:0000256" key="1">
    <source>
        <dbReference type="ARBA" id="ARBA00006056"/>
    </source>
</evidence>
<dbReference type="Gene3D" id="1.10.1530.10">
    <property type="match status" value="1"/>
</dbReference>